<evidence type="ECO:0000256" key="1">
    <source>
        <dbReference type="SAM" id="SignalP"/>
    </source>
</evidence>
<keyword evidence="1" id="KW-0732">Signal</keyword>
<dbReference type="InterPro" id="IPR038142">
    <property type="entry name" value="Cytochrome_P460_sp"/>
</dbReference>
<feature type="domain" description="Cytochrome P460" evidence="2">
    <location>
        <begin position="47"/>
        <end position="172"/>
    </location>
</feature>
<sequence length="180" mass="19821">MINLIRSVALTTLVATSAFASVSEFSPYVDEKGHISFPTDFKSNMVHLGSWFVPDGGASGFHDVYTEKSAVEAFRETGEFPDGATVVKELRAHSSGDFTTGSGVSHATRELKQWFVMIKDSENRFSGNKIWGDGWGWALFKPGALSTNASSNYKTDCLGCHIPAKDTDWIYTQAYPMLFE</sequence>
<dbReference type="Gene3D" id="3.50.70.20">
    <property type="entry name" value="Cytochrome P460"/>
    <property type="match status" value="1"/>
</dbReference>
<accession>A0A1T4UYE1</accession>
<proteinExistence type="predicted"/>
<name>A0A1T4UYE1_9GAMM</name>
<keyword evidence="4" id="KW-1185">Reference proteome</keyword>
<dbReference type="Proteomes" id="UP000190162">
    <property type="component" value="Unassembled WGS sequence"/>
</dbReference>
<gene>
    <name evidence="3" type="ORF">SAMN02745132_02805</name>
</gene>
<reference evidence="4" key="1">
    <citation type="submission" date="2017-02" db="EMBL/GenBank/DDBJ databases">
        <authorList>
            <person name="Varghese N."/>
            <person name="Submissions S."/>
        </authorList>
    </citation>
    <scope>NUCLEOTIDE SEQUENCE [LARGE SCALE GENOMIC DNA]</scope>
    <source>
        <strain evidence="4">DSM 22720</strain>
    </source>
</reference>
<dbReference type="Pfam" id="PF16694">
    <property type="entry name" value="Cytochrome_P460"/>
    <property type="match status" value="1"/>
</dbReference>
<feature type="signal peptide" evidence="1">
    <location>
        <begin position="1"/>
        <end position="20"/>
    </location>
</feature>
<evidence type="ECO:0000259" key="2">
    <source>
        <dbReference type="Pfam" id="PF16694"/>
    </source>
</evidence>
<dbReference type="OrthoDB" id="511546at2"/>
<feature type="chain" id="PRO_5012301259" evidence="1">
    <location>
        <begin position="21"/>
        <end position="180"/>
    </location>
</feature>
<dbReference type="CDD" id="cd20750">
    <property type="entry name" value="cyt_c_I"/>
    <property type="match status" value="1"/>
</dbReference>
<protein>
    <submittedName>
        <fullName evidence="3">Cytochrome P460</fullName>
    </submittedName>
</protein>
<organism evidence="3 4">
    <name type="scientific">Enterovibrio nigricans DSM 22720</name>
    <dbReference type="NCBI Taxonomy" id="1121868"/>
    <lineage>
        <taxon>Bacteria</taxon>
        <taxon>Pseudomonadati</taxon>
        <taxon>Pseudomonadota</taxon>
        <taxon>Gammaproteobacteria</taxon>
        <taxon>Vibrionales</taxon>
        <taxon>Vibrionaceae</taxon>
        <taxon>Enterovibrio</taxon>
    </lineage>
</organism>
<dbReference type="AlphaFoldDB" id="A0A1T4UYE1"/>
<evidence type="ECO:0000313" key="4">
    <source>
        <dbReference type="Proteomes" id="UP000190162"/>
    </source>
</evidence>
<dbReference type="InterPro" id="IPR032033">
    <property type="entry name" value="Cytochrome_P460"/>
</dbReference>
<evidence type="ECO:0000313" key="3">
    <source>
        <dbReference type="EMBL" id="SKA57672.1"/>
    </source>
</evidence>
<dbReference type="RefSeq" id="WP_078753093.1">
    <property type="nucleotide sequence ID" value="NZ_FUXU01000036.1"/>
</dbReference>
<dbReference type="EMBL" id="FUXU01000036">
    <property type="protein sequence ID" value="SKA57672.1"/>
    <property type="molecule type" value="Genomic_DNA"/>
</dbReference>